<protein>
    <submittedName>
        <fullName evidence="4">Heat shock cognate 70 kDa protein-like</fullName>
    </submittedName>
</protein>
<sequence length="139" mass="15440">MLEWEKEAIPLCGESSLFGTCAMRWGILHLSSQGNSVLLVVEGSKNQVALNPANTVFDAKRRFSDPSVQCDMKLWPFKIIAGPGDKPMIVVHYKGEEKRFSAEEISSMVLTKMKEYAEAFLGHAIKNAVITVPAYFNDS</sequence>
<dbReference type="GO" id="GO:0005524">
    <property type="term" value="F:ATP binding"/>
    <property type="evidence" value="ECO:0007669"/>
    <property type="project" value="UniProtKB-KW"/>
</dbReference>
<evidence type="ECO:0000256" key="2">
    <source>
        <dbReference type="ARBA" id="ARBA00022840"/>
    </source>
</evidence>
<dbReference type="AlphaFoldDB" id="A0A1U7ZG82"/>
<keyword evidence="2" id="KW-0067">ATP-binding</keyword>
<proteinExistence type="predicted"/>
<dbReference type="InterPro" id="IPR013126">
    <property type="entry name" value="Hsp_70_fam"/>
</dbReference>
<evidence type="ECO:0000313" key="3">
    <source>
        <dbReference type="Proteomes" id="UP000189703"/>
    </source>
</evidence>
<dbReference type="PRINTS" id="PR00301">
    <property type="entry name" value="HEATSHOCK70"/>
</dbReference>
<dbReference type="Pfam" id="PF00012">
    <property type="entry name" value="HSP70"/>
    <property type="match status" value="1"/>
</dbReference>
<evidence type="ECO:0000256" key="1">
    <source>
        <dbReference type="ARBA" id="ARBA00022741"/>
    </source>
</evidence>
<dbReference type="InParanoid" id="A0A1U7ZG82"/>
<keyword evidence="1" id="KW-0547">Nucleotide-binding</keyword>
<dbReference type="GeneID" id="104593681"/>
<dbReference type="Gene3D" id="3.30.420.40">
    <property type="match status" value="1"/>
</dbReference>
<dbReference type="SUPFAM" id="SSF53067">
    <property type="entry name" value="Actin-like ATPase domain"/>
    <property type="match status" value="1"/>
</dbReference>
<dbReference type="OrthoDB" id="1719146at2759"/>
<dbReference type="InterPro" id="IPR043129">
    <property type="entry name" value="ATPase_NBD"/>
</dbReference>
<dbReference type="RefSeq" id="XP_010251949.1">
    <property type="nucleotide sequence ID" value="XM_010253647.1"/>
</dbReference>
<dbReference type="OMA" id="HLIGRCF"/>
<name>A0A1U7ZG82_NELNU</name>
<keyword evidence="3" id="KW-1185">Reference proteome</keyword>
<dbReference type="Gene3D" id="3.30.30.30">
    <property type="match status" value="1"/>
</dbReference>
<dbReference type="Proteomes" id="UP000189703">
    <property type="component" value="Unplaced"/>
</dbReference>
<organism evidence="3 4">
    <name type="scientific">Nelumbo nucifera</name>
    <name type="common">Sacred lotus</name>
    <dbReference type="NCBI Taxonomy" id="4432"/>
    <lineage>
        <taxon>Eukaryota</taxon>
        <taxon>Viridiplantae</taxon>
        <taxon>Streptophyta</taxon>
        <taxon>Embryophyta</taxon>
        <taxon>Tracheophyta</taxon>
        <taxon>Spermatophyta</taxon>
        <taxon>Magnoliopsida</taxon>
        <taxon>Proteales</taxon>
        <taxon>Nelumbonaceae</taxon>
        <taxon>Nelumbo</taxon>
    </lineage>
</organism>
<dbReference type="FunFam" id="3.30.30.30:FF:000001">
    <property type="entry name" value="heat shock 70 kDa protein-like"/>
    <property type="match status" value="1"/>
</dbReference>
<accession>A0A1U7ZG82</accession>
<dbReference type="GO" id="GO:0140662">
    <property type="term" value="F:ATP-dependent protein folding chaperone"/>
    <property type="evidence" value="ECO:0007669"/>
    <property type="project" value="InterPro"/>
</dbReference>
<dbReference type="eggNOG" id="KOG0101">
    <property type="taxonomic scope" value="Eukaryota"/>
</dbReference>
<evidence type="ECO:0000313" key="4">
    <source>
        <dbReference type="RefSeq" id="XP_010251949.1"/>
    </source>
</evidence>
<dbReference type="PANTHER" id="PTHR19375">
    <property type="entry name" value="HEAT SHOCK PROTEIN 70KDA"/>
    <property type="match status" value="1"/>
</dbReference>
<dbReference type="STRING" id="4432.A0A1U7ZG82"/>
<gene>
    <name evidence="4" type="primary">LOC104593681</name>
</gene>
<reference evidence="4" key="1">
    <citation type="submission" date="2025-08" db="UniProtKB">
        <authorList>
            <consortium name="RefSeq"/>
        </authorList>
    </citation>
    <scope>IDENTIFICATION</scope>
</reference>
<dbReference type="KEGG" id="nnu:104593681"/>